<keyword evidence="2" id="KW-1185">Reference proteome</keyword>
<accession>A0A0K0DK37</accession>
<dbReference type="Proteomes" id="UP000035642">
    <property type="component" value="Unassembled WGS sequence"/>
</dbReference>
<evidence type="ECO:0000256" key="1">
    <source>
        <dbReference type="SAM" id="Phobius"/>
    </source>
</evidence>
<name>A0A0K0DK37_ANGCA</name>
<protein>
    <submittedName>
        <fullName evidence="3">Very-long-chain 3-oxoacyl-CoA synthase</fullName>
    </submittedName>
</protein>
<keyword evidence="1" id="KW-0812">Transmembrane</keyword>
<dbReference type="AlphaFoldDB" id="A0A0K0DK37"/>
<feature type="transmembrane region" description="Helical" evidence="1">
    <location>
        <begin position="63"/>
        <end position="81"/>
    </location>
</feature>
<evidence type="ECO:0000313" key="3">
    <source>
        <dbReference type="WBParaSite" id="ACAC_0001184101-mRNA-1"/>
    </source>
</evidence>
<evidence type="ECO:0000313" key="2">
    <source>
        <dbReference type="Proteomes" id="UP000035642"/>
    </source>
</evidence>
<keyword evidence="1" id="KW-0472">Membrane</keyword>
<proteinExistence type="predicted"/>
<reference evidence="3" key="2">
    <citation type="submission" date="2017-02" db="UniProtKB">
        <authorList>
            <consortium name="WormBaseParasite"/>
        </authorList>
    </citation>
    <scope>IDENTIFICATION</scope>
</reference>
<sequence>LFLHIYKMFTSRCTHFHEEKSVRNHGHGKIWVSFEILSTLLFRTAQTLSVRFQISENVASSRLLITLSVLQLVVFFLYNGLKIYLKMTLKEHPSAIPAFKAILLASYVRFNHLFLQYIIILSYGYPALRFSGSANEYHTCP</sequence>
<keyword evidence="1" id="KW-1133">Transmembrane helix</keyword>
<dbReference type="WBParaSite" id="ACAC_0001184101-mRNA-1">
    <property type="protein sequence ID" value="ACAC_0001184101-mRNA-1"/>
    <property type="gene ID" value="ACAC_0001184101"/>
</dbReference>
<feature type="transmembrane region" description="Helical" evidence="1">
    <location>
        <begin position="102"/>
        <end position="125"/>
    </location>
</feature>
<reference evidence="2" key="1">
    <citation type="submission" date="2012-09" db="EMBL/GenBank/DDBJ databases">
        <authorList>
            <person name="Martin A.A."/>
        </authorList>
    </citation>
    <scope>NUCLEOTIDE SEQUENCE</scope>
</reference>
<organism evidence="2 3">
    <name type="scientific">Angiostrongylus cantonensis</name>
    <name type="common">Rat lungworm</name>
    <dbReference type="NCBI Taxonomy" id="6313"/>
    <lineage>
        <taxon>Eukaryota</taxon>
        <taxon>Metazoa</taxon>
        <taxon>Ecdysozoa</taxon>
        <taxon>Nematoda</taxon>
        <taxon>Chromadorea</taxon>
        <taxon>Rhabditida</taxon>
        <taxon>Rhabditina</taxon>
        <taxon>Rhabditomorpha</taxon>
        <taxon>Strongyloidea</taxon>
        <taxon>Metastrongylidae</taxon>
        <taxon>Angiostrongylus</taxon>
    </lineage>
</organism>